<comment type="caution">
    <text evidence="1">The sequence shown here is derived from an EMBL/GenBank/DDBJ whole genome shotgun (WGS) entry which is preliminary data.</text>
</comment>
<reference evidence="1 2" key="1">
    <citation type="journal article" date="2018" name="Sci. Rep.">
        <title>Genomic signatures of local adaptation to the degree of environmental predictability in rotifers.</title>
        <authorList>
            <person name="Franch-Gras L."/>
            <person name="Hahn C."/>
            <person name="Garcia-Roger E.M."/>
            <person name="Carmona M.J."/>
            <person name="Serra M."/>
            <person name="Gomez A."/>
        </authorList>
    </citation>
    <scope>NUCLEOTIDE SEQUENCE [LARGE SCALE GENOMIC DNA]</scope>
    <source>
        <strain evidence="1">HYR1</strain>
    </source>
</reference>
<keyword evidence="2" id="KW-1185">Reference proteome</keyword>
<protein>
    <submittedName>
        <fullName evidence="1">Uncharacterized protein</fullName>
    </submittedName>
</protein>
<dbReference type="Proteomes" id="UP000276133">
    <property type="component" value="Unassembled WGS sequence"/>
</dbReference>
<dbReference type="EMBL" id="REGN01003934">
    <property type="protein sequence ID" value="RNA19989.1"/>
    <property type="molecule type" value="Genomic_DNA"/>
</dbReference>
<accession>A0A3M7R948</accession>
<name>A0A3M7R948_BRAPC</name>
<gene>
    <name evidence="1" type="ORF">BpHYR1_051531</name>
</gene>
<dbReference type="AlphaFoldDB" id="A0A3M7R948"/>
<sequence length="73" mass="8680">MQSKKITQIVNDIEKWRIHEDILAIYFLYSKPGDEVGSKNCCKIYNFLKERSSIDRNITKYFALLFFILLKTS</sequence>
<evidence type="ECO:0000313" key="2">
    <source>
        <dbReference type="Proteomes" id="UP000276133"/>
    </source>
</evidence>
<organism evidence="1 2">
    <name type="scientific">Brachionus plicatilis</name>
    <name type="common">Marine rotifer</name>
    <name type="synonym">Brachionus muelleri</name>
    <dbReference type="NCBI Taxonomy" id="10195"/>
    <lineage>
        <taxon>Eukaryota</taxon>
        <taxon>Metazoa</taxon>
        <taxon>Spiralia</taxon>
        <taxon>Gnathifera</taxon>
        <taxon>Rotifera</taxon>
        <taxon>Eurotatoria</taxon>
        <taxon>Monogononta</taxon>
        <taxon>Pseudotrocha</taxon>
        <taxon>Ploima</taxon>
        <taxon>Brachionidae</taxon>
        <taxon>Brachionus</taxon>
    </lineage>
</organism>
<proteinExistence type="predicted"/>
<evidence type="ECO:0000313" key="1">
    <source>
        <dbReference type="EMBL" id="RNA19989.1"/>
    </source>
</evidence>